<keyword evidence="1" id="KW-0732">Signal</keyword>
<dbReference type="InterPro" id="IPR038479">
    <property type="entry name" value="Transthyretin-like_sf"/>
</dbReference>
<gene>
    <name evidence="2" type="ORF">DME_LOCUS3597</name>
</gene>
<dbReference type="AlphaFoldDB" id="A0A0N4UQ07"/>
<name>A0A0N4UQ07_DRAME</name>
<evidence type="ECO:0000313" key="5">
    <source>
        <dbReference type="WBParaSite" id="DME_0001007001-mRNA-1"/>
    </source>
</evidence>
<proteinExistence type="predicted"/>
<dbReference type="OrthoDB" id="10393986at2759"/>
<evidence type="ECO:0000313" key="4">
    <source>
        <dbReference type="Proteomes" id="UP000274756"/>
    </source>
</evidence>
<organism evidence="3 5">
    <name type="scientific">Dracunculus medinensis</name>
    <name type="common">Guinea worm</name>
    <dbReference type="NCBI Taxonomy" id="318479"/>
    <lineage>
        <taxon>Eukaryota</taxon>
        <taxon>Metazoa</taxon>
        <taxon>Ecdysozoa</taxon>
        <taxon>Nematoda</taxon>
        <taxon>Chromadorea</taxon>
        <taxon>Rhabditida</taxon>
        <taxon>Spirurina</taxon>
        <taxon>Dracunculoidea</taxon>
        <taxon>Dracunculidae</taxon>
        <taxon>Dracunculus</taxon>
    </lineage>
</organism>
<evidence type="ECO:0000313" key="3">
    <source>
        <dbReference type="Proteomes" id="UP000038040"/>
    </source>
</evidence>
<reference evidence="5" key="1">
    <citation type="submission" date="2017-02" db="UniProtKB">
        <authorList>
            <consortium name="WormBaseParasite"/>
        </authorList>
    </citation>
    <scope>IDENTIFICATION</scope>
</reference>
<dbReference type="Proteomes" id="UP000274756">
    <property type="component" value="Unassembled WGS sequence"/>
</dbReference>
<feature type="chain" id="PRO_5041040007" evidence="1">
    <location>
        <begin position="21"/>
        <end position="159"/>
    </location>
</feature>
<evidence type="ECO:0000313" key="2">
    <source>
        <dbReference type="EMBL" id="VDN53624.1"/>
    </source>
</evidence>
<dbReference type="WBParaSite" id="DME_0001007001-mRNA-1">
    <property type="protein sequence ID" value="DME_0001007001-mRNA-1"/>
    <property type="gene ID" value="DME_0001007001"/>
</dbReference>
<feature type="signal peptide" evidence="1">
    <location>
        <begin position="1"/>
        <end position="20"/>
    </location>
</feature>
<dbReference type="Gene3D" id="2.60.40.3330">
    <property type="match status" value="1"/>
</dbReference>
<reference evidence="2 4" key="2">
    <citation type="submission" date="2018-11" db="EMBL/GenBank/DDBJ databases">
        <authorList>
            <consortium name="Pathogen Informatics"/>
        </authorList>
    </citation>
    <scope>NUCLEOTIDE SEQUENCE [LARGE SCALE GENOMIC DNA]</scope>
</reference>
<sequence>MIKIYASIFVVLLNICFVLSHVITIEVKGRLLCNGKEHGKVGLDGWPKKVYLWDMTDDVPVTMISGLNYVNNRKGIFYLKGVEVKGVPVGLRIYHHCYNKPTKVNFIISNENVNEKFSSMKDCYMVNTLEVPEQYLNDERWLVELNNTEGYLDPTCLPY</sequence>
<dbReference type="EMBL" id="UYYG01000154">
    <property type="protein sequence ID" value="VDN53624.1"/>
    <property type="molecule type" value="Genomic_DNA"/>
</dbReference>
<evidence type="ECO:0000256" key="1">
    <source>
        <dbReference type="SAM" id="SignalP"/>
    </source>
</evidence>
<keyword evidence="4" id="KW-1185">Reference proteome</keyword>
<dbReference type="Proteomes" id="UP000038040">
    <property type="component" value="Unplaced"/>
</dbReference>
<accession>A0A0N4UQ07</accession>
<protein>
    <submittedName>
        <fullName evidence="5">Transthyretin-like family protein</fullName>
    </submittedName>
</protein>